<dbReference type="SUPFAM" id="SSF51735">
    <property type="entry name" value="NAD(P)-binding Rossmann-fold domains"/>
    <property type="match status" value="1"/>
</dbReference>
<gene>
    <name evidence="1" type="ORF">ISALK_09405</name>
</gene>
<organism evidence="1 2">
    <name type="scientific">Isachenkonia alkalipeptolytica</name>
    <dbReference type="NCBI Taxonomy" id="2565777"/>
    <lineage>
        <taxon>Bacteria</taxon>
        <taxon>Bacillati</taxon>
        <taxon>Bacillota</taxon>
        <taxon>Clostridia</taxon>
        <taxon>Eubacteriales</taxon>
        <taxon>Clostridiaceae</taxon>
        <taxon>Isachenkonia</taxon>
    </lineage>
</organism>
<accession>A0AA43XLU3</accession>
<protein>
    <recommendedName>
        <fullName evidence="3">Molybdenum hydroxylase</fullName>
    </recommendedName>
</protein>
<dbReference type="Proteomes" id="UP000449710">
    <property type="component" value="Unassembled WGS sequence"/>
</dbReference>
<evidence type="ECO:0000313" key="2">
    <source>
        <dbReference type="Proteomes" id="UP000449710"/>
    </source>
</evidence>
<dbReference type="EMBL" id="SUMG01000010">
    <property type="protein sequence ID" value="NBG88716.1"/>
    <property type="molecule type" value="Genomic_DNA"/>
</dbReference>
<dbReference type="RefSeq" id="WP_160721612.1">
    <property type="nucleotide sequence ID" value="NZ_SUMG01000010.1"/>
</dbReference>
<sequence length="112" mass="12051">MFSEIVIIKSGGDLGSAVAHRLVQSGFPVIITERERPLSIRRKGSFSEALYQGEVVIEGVVGKKAAKENPKEVLELCKKGIIPVISDKGRTISGAVLEGISHLLNKKERQGG</sequence>
<reference evidence="1 2" key="1">
    <citation type="submission" date="2019-04" db="EMBL/GenBank/DDBJ databases">
        <title>Isachenkonia alkalipeptolytica gen. nov. sp. nov. a new anaerobic, alkiliphilic organothrophic bacterium capable to reduce synthesized ferrihydrite isolated from a soda lake.</title>
        <authorList>
            <person name="Toshchakov S.V."/>
            <person name="Zavarzina D.G."/>
            <person name="Zhilina T.N."/>
            <person name="Kostrikina N.A."/>
            <person name="Kublanov I.V."/>
        </authorList>
    </citation>
    <scope>NUCLEOTIDE SEQUENCE [LARGE SCALE GENOMIC DNA]</scope>
    <source>
        <strain evidence="1 2">Z-1701</strain>
    </source>
</reference>
<dbReference type="AlphaFoldDB" id="A0AA43XLU3"/>
<comment type="caution">
    <text evidence="1">The sequence shown here is derived from an EMBL/GenBank/DDBJ whole genome shotgun (WGS) entry which is preliminary data.</text>
</comment>
<keyword evidence="2" id="KW-1185">Reference proteome</keyword>
<name>A0AA43XLU3_9CLOT</name>
<evidence type="ECO:0008006" key="3">
    <source>
        <dbReference type="Google" id="ProtNLM"/>
    </source>
</evidence>
<evidence type="ECO:0000313" key="1">
    <source>
        <dbReference type="EMBL" id="NBG88716.1"/>
    </source>
</evidence>
<proteinExistence type="predicted"/>
<dbReference type="InterPro" id="IPR036291">
    <property type="entry name" value="NAD(P)-bd_dom_sf"/>
</dbReference>